<dbReference type="KEGG" id="cthu:HUR95_00975"/>
<dbReference type="GO" id="GO:0016413">
    <property type="term" value="F:O-acetyltransferase activity"/>
    <property type="evidence" value="ECO:0007669"/>
    <property type="project" value="TreeGrafter"/>
</dbReference>
<feature type="transmembrane region" description="Helical" evidence="7">
    <location>
        <begin position="20"/>
        <end position="45"/>
    </location>
</feature>
<evidence type="ECO:0000256" key="5">
    <source>
        <dbReference type="ARBA" id="ARBA00022989"/>
    </source>
</evidence>
<keyword evidence="12" id="KW-1185">Reference proteome</keyword>
<evidence type="ECO:0000259" key="8">
    <source>
        <dbReference type="Pfam" id="PF01757"/>
    </source>
</evidence>
<evidence type="ECO:0000313" key="10">
    <source>
        <dbReference type="EMBL" id="QZT35227.1"/>
    </source>
</evidence>
<feature type="transmembrane region" description="Helical" evidence="7">
    <location>
        <begin position="208"/>
        <end position="228"/>
    </location>
</feature>
<dbReference type="Proteomes" id="UP000825179">
    <property type="component" value="Chromosome"/>
</dbReference>
<dbReference type="GO" id="GO:0009246">
    <property type="term" value="P:enterobacterial common antigen biosynthetic process"/>
    <property type="evidence" value="ECO:0007669"/>
    <property type="project" value="TreeGrafter"/>
</dbReference>
<dbReference type="PANTHER" id="PTHR40074:SF2">
    <property type="entry name" value="O-ACETYLTRANSFERASE WECH"/>
    <property type="match status" value="1"/>
</dbReference>
<dbReference type="Proteomes" id="UP000010716">
    <property type="component" value="Unassembled WGS sequence"/>
</dbReference>
<name>F5L995_CALTT</name>
<feature type="transmembrane region" description="Helical" evidence="7">
    <location>
        <begin position="167"/>
        <end position="187"/>
    </location>
</feature>
<feature type="transmembrane region" description="Helical" evidence="7">
    <location>
        <begin position="66"/>
        <end position="83"/>
    </location>
</feature>
<dbReference type="InterPro" id="IPR002656">
    <property type="entry name" value="Acyl_transf_3_dom"/>
</dbReference>
<dbReference type="PANTHER" id="PTHR40074">
    <property type="entry name" value="O-ACETYLTRANSFERASE WECH"/>
    <property type="match status" value="1"/>
</dbReference>
<dbReference type="Pfam" id="PF01757">
    <property type="entry name" value="Acyl_transf_3"/>
    <property type="match status" value="1"/>
</dbReference>
<evidence type="ECO:0000256" key="7">
    <source>
        <dbReference type="SAM" id="Phobius"/>
    </source>
</evidence>
<accession>F5L995</accession>
<evidence type="ECO:0000256" key="2">
    <source>
        <dbReference type="ARBA" id="ARBA00007400"/>
    </source>
</evidence>
<keyword evidence="3" id="KW-1003">Cell membrane</keyword>
<reference evidence="9 11" key="1">
    <citation type="journal article" date="2011" name="J. Bacteriol.">
        <title>Draft genome sequence of the thermoalkaliphilic Caldalkalibacillus thermarum strain TA2.A1.</title>
        <authorList>
            <person name="Kalamorz F."/>
            <person name="Keis S."/>
            <person name="McMillan D.G."/>
            <person name="Olsson K."/>
            <person name="Stanton J.A."/>
            <person name="Stockwell P."/>
            <person name="Black M.A."/>
            <person name="Klingeman D.M."/>
            <person name="Land M.L."/>
            <person name="Han C.S."/>
            <person name="Martin S.L."/>
            <person name="Becher S.A."/>
            <person name="Peddie C.J."/>
            <person name="Morgan H.W."/>
            <person name="Matthies D."/>
            <person name="Preiss L."/>
            <person name="Meier T."/>
            <person name="Brown S.D."/>
            <person name="Cook G.M."/>
        </authorList>
    </citation>
    <scope>NUCLEOTIDE SEQUENCE [LARGE SCALE GENOMIC DNA]</scope>
    <source>
        <strain evidence="9 11">TA2.A1</strain>
    </source>
</reference>
<feature type="transmembrane region" description="Helical" evidence="7">
    <location>
        <begin position="114"/>
        <end position="134"/>
    </location>
</feature>
<reference evidence="10 12" key="2">
    <citation type="journal article" date="2020" name="Extremophiles">
        <title>Genomic analysis of Caldalkalibacillus thermarum TA2.A1 reveals aerobic alkaliphilic metabolism and evolutionary hallmarks linking alkaliphilic bacteria and plant life.</title>
        <authorList>
            <person name="de Jong S.I."/>
            <person name="van den Broek M.A."/>
            <person name="Merkel A.Y."/>
            <person name="de la Torre Cortes P."/>
            <person name="Kalamorz F."/>
            <person name="Cook G.M."/>
            <person name="van Loosdrecht M.C.M."/>
            <person name="McMillan D.G.G."/>
        </authorList>
    </citation>
    <scope>NUCLEOTIDE SEQUENCE [LARGE SCALE GENOMIC DNA]</scope>
    <source>
        <strain evidence="10 12">TA2.A1</strain>
    </source>
</reference>
<evidence type="ECO:0000256" key="6">
    <source>
        <dbReference type="ARBA" id="ARBA00023136"/>
    </source>
</evidence>
<reference evidence="10" key="3">
    <citation type="submission" date="2021-08" db="EMBL/GenBank/DDBJ databases">
        <authorList>
            <person name="de Jong S."/>
            <person name="van den Broek M."/>
            <person name="Merkel A."/>
            <person name="de la Torre Cortes P."/>
            <person name="Kalamorz F."/>
            <person name="Cook G."/>
            <person name="van Loosdrecht M."/>
            <person name="McMillan D."/>
        </authorList>
    </citation>
    <scope>NUCLEOTIDE SEQUENCE</scope>
    <source>
        <strain evidence="10">TA2.A1</strain>
    </source>
</reference>
<evidence type="ECO:0000313" key="11">
    <source>
        <dbReference type="Proteomes" id="UP000010716"/>
    </source>
</evidence>
<evidence type="ECO:0000313" key="9">
    <source>
        <dbReference type="EMBL" id="EGL82037.1"/>
    </source>
</evidence>
<gene>
    <name evidence="9" type="ORF">CathTA2_2400</name>
    <name evidence="10" type="ORF">HUR95_00975</name>
</gene>
<dbReference type="GO" id="GO:0005886">
    <property type="term" value="C:plasma membrane"/>
    <property type="evidence" value="ECO:0007669"/>
    <property type="project" value="UniProtKB-SubCell"/>
</dbReference>
<evidence type="ECO:0000256" key="3">
    <source>
        <dbReference type="ARBA" id="ARBA00022475"/>
    </source>
</evidence>
<keyword evidence="9" id="KW-0808">Transferase</keyword>
<dbReference type="OrthoDB" id="65129at2"/>
<dbReference type="eggNOG" id="COG1835">
    <property type="taxonomic scope" value="Bacteria"/>
</dbReference>
<organism evidence="9 11">
    <name type="scientific">Caldalkalibacillus thermarum (strain TA2.A1)</name>
    <dbReference type="NCBI Taxonomy" id="986075"/>
    <lineage>
        <taxon>Bacteria</taxon>
        <taxon>Bacillati</taxon>
        <taxon>Bacillota</taxon>
        <taxon>Bacilli</taxon>
        <taxon>Bacillales</taxon>
        <taxon>Bacillaceae</taxon>
        <taxon>Caldalkalibacillus</taxon>
    </lineage>
</organism>
<comment type="similarity">
    <text evidence="2">Belongs to the acyltransferase 3 family.</text>
</comment>
<feature type="transmembrane region" description="Helical" evidence="7">
    <location>
        <begin position="143"/>
        <end position="161"/>
    </location>
</feature>
<feature type="transmembrane region" description="Helical" evidence="7">
    <location>
        <begin position="248"/>
        <end position="267"/>
    </location>
</feature>
<keyword evidence="5 7" id="KW-1133">Transmembrane helix</keyword>
<feature type="transmembrane region" description="Helical" evidence="7">
    <location>
        <begin position="279"/>
        <end position="299"/>
    </location>
</feature>
<evidence type="ECO:0000256" key="1">
    <source>
        <dbReference type="ARBA" id="ARBA00004651"/>
    </source>
</evidence>
<keyword evidence="4 7" id="KW-0812">Transmembrane</keyword>
<dbReference type="EMBL" id="AFCE01000156">
    <property type="protein sequence ID" value="EGL82037.1"/>
    <property type="molecule type" value="Genomic_DNA"/>
</dbReference>
<dbReference type="EMBL" id="CP082237">
    <property type="protein sequence ID" value="QZT35227.1"/>
    <property type="molecule type" value="Genomic_DNA"/>
</dbReference>
<feature type="transmembrane region" description="Helical" evidence="7">
    <location>
        <begin position="311"/>
        <end position="334"/>
    </location>
</feature>
<proteinExistence type="inferred from homology"/>
<evidence type="ECO:0000256" key="4">
    <source>
        <dbReference type="ARBA" id="ARBA00022692"/>
    </source>
</evidence>
<comment type="subcellular location">
    <subcellularLocation>
        <location evidence="1">Cell membrane</location>
        <topology evidence="1">Multi-pass membrane protein</topology>
    </subcellularLocation>
</comment>
<sequence>MVHSTSHVVVSLNSGSSFYFFYNVLNVFFKFGTPTFILLSSFVLFYNYYSRPLNRQLIWSFYKNRLLYILIPYFIFSLIYFSIKVYPQWMELSKGEIFGTFLADLLKGKAWTHLYFVFISIQFYVLFPLLLLLFKRSSFVVKNAIWIGFVAQWIFVLYNHYNVITTQTGSIAIKYMSYYFLGAYLGIHYDRLKNIIVVTKDKFFSKIGVYWIALWLIWLVSAFGHSYLWYWTRLHGTYVDTKLYELLWNIHTITSAIVIIQFSHWIYSTLAPKITNIAIHLGIVSFGVYLIHPLFLHYYRMIPVNGNPFILHSWVGIGFITALGTSWVVVGLCMKYFSWSWVLFGANVKRNPYKSQLSNTFSSTYDHKV</sequence>
<evidence type="ECO:0000313" key="12">
    <source>
        <dbReference type="Proteomes" id="UP000825179"/>
    </source>
</evidence>
<keyword evidence="6 7" id="KW-0472">Membrane</keyword>
<feature type="domain" description="Acyltransferase 3" evidence="8">
    <location>
        <begin position="2"/>
        <end position="329"/>
    </location>
</feature>
<protein>
    <submittedName>
        <fullName evidence="9 10">Acyltransferase</fullName>
    </submittedName>
</protein>
<keyword evidence="9" id="KW-0012">Acyltransferase</keyword>
<dbReference type="AlphaFoldDB" id="F5L995"/>